<keyword evidence="2" id="KW-1185">Reference proteome</keyword>
<dbReference type="AlphaFoldDB" id="V6STH5"/>
<gene>
    <name evidence="1" type="ORF">FLJC2902T_05030</name>
</gene>
<reference evidence="1 2" key="1">
    <citation type="submission" date="2013-08" db="EMBL/GenBank/DDBJ databases">
        <title>Flavobacterium limnosediminis JC2902 genome sequencing.</title>
        <authorList>
            <person name="Lee K."/>
            <person name="Yi H."/>
            <person name="Park S."/>
            <person name="Chun J."/>
        </authorList>
    </citation>
    <scope>NUCLEOTIDE SEQUENCE [LARGE SCALE GENOMIC DNA]</scope>
    <source>
        <strain evidence="1 2">JC2902</strain>
    </source>
</reference>
<organism evidence="1 2">
    <name type="scientific">Flavobacterium limnosediminis JC2902</name>
    <dbReference type="NCBI Taxonomy" id="1341181"/>
    <lineage>
        <taxon>Bacteria</taxon>
        <taxon>Pseudomonadati</taxon>
        <taxon>Bacteroidota</taxon>
        <taxon>Flavobacteriia</taxon>
        <taxon>Flavobacteriales</taxon>
        <taxon>Flavobacteriaceae</taxon>
        <taxon>Flavobacterium</taxon>
    </lineage>
</organism>
<dbReference type="EMBL" id="AVGG01000001">
    <property type="protein sequence ID" value="ESU30013.1"/>
    <property type="molecule type" value="Genomic_DNA"/>
</dbReference>
<protein>
    <submittedName>
        <fullName evidence="1">Uncharacterized protein</fullName>
    </submittedName>
</protein>
<comment type="caution">
    <text evidence="1">The sequence shown here is derived from an EMBL/GenBank/DDBJ whole genome shotgun (WGS) entry which is preliminary data.</text>
</comment>
<sequence>MINCRFSLFSDMPFGLIHKYKKYRLGLRGVCVNLFIIWLKKT</sequence>
<dbReference type="PATRIC" id="fig|1341181.4.peg.500"/>
<name>V6STH5_9FLAO</name>
<dbReference type="Proteomes" id="UP000018004">
    <property type="component" value="Unassembled WGS sequence"/>
</dbReference>
<dbReference type="STRING" id="1341181.FLJC2902T_05030"/>
<accession>V6STH5</accession>
<proteinExistence type="predicted"/>
<evidence type="ECO:0000313" key="1">
    <source>
        <dbReference type="EMBL" id="ESU30013.1"/>
    </source>
</evidence>
<evidence type="ECO:0000313" key="2">
    <source>
        <dbReference type="Proteomes" id="UP000018004"/>
    </source>
</evidence>